<organism evidence="1 2">
    <name type="scientific">Golovinomyces cichoracearum</name>
    <dbReference type="NCBI Taxonomy" id="62708"/>
    <lineage>
        <taxon>Eukaryota</taxon>
        <taxon>Fungi</taxon>
        <taxon>Dikarya</taxon>
        <taxon>Ascomycota</taxon>
        <taxon>Pezizomycotina</taxon>
        <taxon>Leotiomycetes</taxon>
        <taxon>Erysiphales</taxon>
        <taxon>Erysiphaceae</taxon>
        <taxon>Golovinomyces</taxon>
    </lineage>
</organism>
<evidence type="ECO:0000313" key="1">
    <source>
        <dbReference type="EMBL" id="RKF83616.1"/>
    </source>
</evidence>
<gene>
    <name evidence="1" type="ORF">GcM3_011016</name>
</gene>
<dbReference type="AlphaFoldDB" id="A0A420JA19"/>
<protein>
    <submittedName>
        <fullName evidence="1">Uncharacterized protein</fullName>
    </submittedName>
</protein>
<dbReference type="EMBL" id="MCBQ01001122">
    <property type="protein sequence ID" value="RKF83616.1"/>
    <property type="molecule type" value="Genomic_DNA"/>
</dbReference>
<sequence>MIHGFLDVAGKAIIEVPWMLGQLKDQENGEAGLEARAVQLHLSQEILIIEYDLSLFSRTDAQKE</sequence>
<name>A0A420JA19_9PEZI</name>
<proteinExistence type="predicted"/>
<accession>A0A420JA19</accession>
<reference evidence="1 2" key="1">
    <citation type="journal article" date="2018" name="BMC Genomics">
        <title>Comparative genome analyses reveal sequence features reflecting distinct modes of host-adaptation between dicot and monocot powdery mildew.</title>
        <authorList>
            <person name="Wu Y."/>
            <person name="Ma X."/>
            <person name="Pan Z."/>
            <person name="Kale S.D."/>
            <person name="Song Y."/>
            <person name="King H."/>
            <person name="Zhang Q."/>
            <person name="Presley C."/>
            <person name="Deng X."/>
            <person name="Wei C.I."/>
            <person name="Xiao S."/>
        </authorList>
    </citation>
    <scope>NUCLEOTIDE SEQUENCE [LARGE SCALE GENOMIC DNA]</scope>
    <source>
        <strain evidence="1">UMSG3</strain>
    </source>
</reference>
<comment type="caution">
    <text evidence="1">The sequence shown here is derived from an EMBL/GenBank/DDBJ whole genome shotgun (WGS) entry which is preliminary data.</text>
</comment>
<keyword evidence="2" id="KW-1185">Reference proteome</keyword>
<dbReference type="Proteomes" id="UP000283383">
    <property type="component" value="Unassembled WGS sequence"/>
</dbReference>
<evidence type="ECO:0000313" key="2">
    <source>
        <dbReference type="Proteomes" id="UP000283383"/>
    </source>
</evidence>